<organism evidence="1 2">
    <name type="scientific">Streptococcus acidominimus</name>
    <dbReference type="NCBI Taxonomy" id="1326"/>
    <lineage>
        <taxon>Bacteria</taxon>
        <taxon>Bacillati</taxon>
        <taxon>Bacillota</taxon>
        <taxon>Bacilli</taxon>
        <taxon>Lactobacillales</taxon>
        <taxon>Streptococcaceae</taxon>
        <taxon>Streptococcus</taxon>
    </lineage>
</organism>
<accession>A0A380JKM4</accession>
<dbReference type="EMBL" id="UHEN01000004">
    <property type="protein sequence ID" value="SUN41229.1"/>
    <property type="molecule type" value="Genomic_DNA"/>
</dbReference>
<name>A0A380JKM4_STRAI</name>
<dbReference type="AlphaFoldDB" id="A0A380JKM4"/>
<proteinExistence type="predicted"/>
<dbReference type="RefSeq" id="WP_115265084.1">
    <property type="nucleotide sequence ID" value="NZ_UHEN01000004.1"/>
</dbReference>
<protein>
    <submittedName>
        <fullName evidence="1">Uncharacterized protein</fullName>
    </submittedName>
</protein>
<evidence type="ECO:0000313" key="1">
    <source>
        <dbReference type="EMBL" id="SUN41229.1"/>
    </source>
</evidence>
<gene>
    <name evidence="1" type="ORF">NCTC12957_02293</name>
</gene>
<dbReference type="Proteomes" id="UP000255213">
    <property type="component" value="Unassembled WGS sequence"/>
</dbReference>
<reference evidence="1 2" key="1">
    <citation type="submission" date="2018-06" db="EMBL/GenBank/DDBJ databases">
        <authorList>
            <consortium name="Pathogen Informatics"/>
            <person name="Doyle S."/>
        </authorList>
    </citation>
    <scope>NUCLEOTIDE SEQUENCE [LARGE SCALE GENOMIC DNA]</scope>
    <source>
        <strain evidence="1 2">NCTC12957</strain>
    </source>
</reference>
<sequence length="60" mass="6899">MGAKIKYTIFSKNADEAIDIKNKIIINTTNVEELEIDISINEAMCFIRVSRVIMPWLIVE</sequence>
<evidence type="ECO:0000313" key="2">
    <source>
        <dbReference type="Proteomes" id="UP000255213"/>
    </source>
</evidence>